<sequence>MPSSTDQVRNLSENRIDSQITHAAETEKALNAILSHLNDLRGSRPTIQISDGKTDRTRNTIHKILKAAHKVFTQNGHAGLSLRKVANEAGIAVGNLTYHFPTKNSLIDAMMREALADYVEEHLSQFEADRDTPLDILLNVVEFYVRNARESYQFFYQLWGFAGSCDDAREMVRELYRPIGRFIFYLVRAANPKLTDAQVRQAVLQIFSLEEGYKLFIGMGPDSSTAIRSAENDIRVITKRIILTA</sequence>
<dbReference type="InterPro" id="IPR001647">
    <property type="entry name" value="HTH_TetR"/>
</dbReference>
<keyword evidence="7" id="KW-1185">Reference proteome</keyword>
<dbReference type="Pfam" id="PF00440">
    <property type="entry name" value="TetR_N"/>
    <property type="match status" value="1"/>
</dbReference>
<evidence type="ECO:0000259" key="5">
    <source>
        <dbReference type="PROSITE" id="PS50977"/>
    </source>
</evidence>
<dbReference type="Proteomes" id="UP001596116">
    <property type="component" value="Unassembled WGS sequence"/>
</dbReference>
<dbReference type="PROSITE" id="PS50977">
    <property type="entry name" value="HTH_TETR_2"/>
    <property type="match status" value="1"/>
</dbReference>
<comment type="caution">
    <text evidence="6">The sequence shown here is derived from an EMBL/GenBank/DDBJ whole genome shotgun (WGS) entry which is preliminary data.</text>
</comment>
<dbReference type="InterPro" id="IPR009057">
    <property type="entry name" value="Homeodomain-like_sf"/>
</dbReference>
<evidence type="ECO:0000256" key="1">
    <source>
        <dbReference type="ARBA" id="ARBA00023015"/>
    </source>
</evidence>
<dbReference type="RefSeq" id="WP_379882276.1">
    <property type="nucleotide sequence ID" value="NZ_JBHPON010000002.1"/>
</dbReference>
<name>A0ABW1L0S3_9PROT</name>
<dbReference type="EMBL" id="JBHPON010000002">
    <property type="protein sequence ID" value="MFC6036486.1"/>
    <property type="molecule type" value="Genomic_DNA"/>
</dbReference>
<feature type="domain" description="HTH tetR-type" evidence="5">
    <location>
        <begin position="58"/>
        <end position="118"/>
    </location>
</feature>
<dbReference type="PANTHER" id="PTHR30055:SF234">
    <property type="entry name" value="HTH-TYPE TRANSCRIPTIONAL REGULATOR BETI"/>
    <property type="match status" value="1"/>
</dbReference>
<feature type="DNA-binding region" description="H-T-H motif" evidence="4">
    <location>
        <begin position="81"/>
        <end position="100"/>
    </location>
</feature>
<dbReference type="SUPFAM" id="SSF46689">
    <property type="entry name" value="Homeodomain-like"/>
    <property type="match status" value="1"/>
</dbReference>
<keyword evidence="2 4" id="KW-0238">DNA-binding</keyword>
<reference evidence="6 7" key="1">
    <citation type="submission" date="2024-09" db="EMBL/GenBank/DDBJ databases">
        <authorList>
            <person name="Zhang Z.-H."/>
        </authorList>
    </citation>
    <scope>NUCLEOTIDE SEQUENCE [LARGE SCALE GENOMIC DNA]</scope>
    <source>
        <strain evidence="6 7">HHTR114</strain>
    </source>
</reference>
<evidence type="ECO:0000313" key="6">
    <source>
        <dbReference type="EMBL" id="MFC6036486.1"/>
    </source>
</evidence>
<protein>
    <submittedName>
        <fullName evidence="6">TetR/AcrR family transcriptional regulator</fullName>
    </submittedName>
</protein>
<evidence type="ECO:0000256" key="3">
    <source>
        <dbReference type="ARBA" id="ARBA00023163"/>
    </source>
</evidence>
<evidence type="ECO:0000256" key="4">
    <source>
        <dbReference type="PROSITE-ProRule" id="PRU00335"/>
    </source>
</evidence>
<evidence type="ECO:0000256" key="2">
    <source>
        <dbReference type="ARBA" id="ARBA00023125"/>
    </source>
</evidence>
<gene>
    <name evidence="6" type="ORF">ACFMB1_13095</name>
</gene>
<keyword evidence="3" id="KW-0804">Transcription</keyword>
<dbReference type="InterPro" id="IPR050109">
    <property type="entry name" value="HTH-type_TetR-like_transc_reg"/>
</dbReference>
<proteinExistence type="predicted"/>
<accession>A0ABW1L0S3</accession>
<organism evidence="6 7">
    <name type="scientific">Hyphococcus aureus</name>
    <dbReference type="NCBI Taxonomy" id="2666033"/>
    <lineage>
        <taxon>Bacteria</taxon>
        <taxon>Pseudomonadati</taxon>
        <taxon>Pseudomonadota</taxon>
        <taxon>Alphaproteobacteria</taxon>
        <taxon>Parvularculales</taxon>
        <taxon>Parvularculaceae</taxon>
        <taxon>Hyphococcus</taxon>
    </lineage>
</organism>
<dbReference type="PANTHER" id="PTHR30055">
    <property type="entry name" value="HTH-TYPE TRANSCRIPTIONAL REGULATOR RUTR"/>
    <property type="match status" value="1"/>
</dbReference>
<dbReference type="Gene3D" id="1.10.357.10">
    <property type="entry name" value="Tetracycline Repressor, domain 2"/>
    <property type="match status" value="1"/>
</dbReference>
<evidence type="ECO:0000313" key="7">
    <source>
        <dbReference type="Proteomes" id="UP001596116"/>
    </source>
</evidence>
<keyword evidence="1" id="KW-0805">Transcription regulation</keyword>
<dbReference type="PRINTS" id="PR00455">
    <property type="entry name" value="HTHTETR"/>
</dbReference>